<comment type="function">
    <text evidence="11">Catalyzes the reduction of all-trans-retinal to all-trans-retinol in the presence of NADPH.</text>
</comment>
<name>A0AAJ7SWZ3_PETMA</name>
<sequence>MATLGDVPVLLLLLLRVLLECCWALLLWPLRLLLPRQTRSVRGELCVVTGAAQGMGRLTALGLARLGAHVAVWDINGEGAEDTAAQARELGVQARAYKVDCSRREDIQRAAEQVKKDMGEVCILVNNAGVVFVDDLLSLEDHEIQKTFDVNILAHFWTVRAFLPSMLERNHGHIVTVASMSGKIGTPLLVNYSSSKFAAVGFAEALQAELRLLGRDGVRTTCLCPYFVNTGFVQNPQSRFVDVLEPEAVVSRLLSAILAGETLVLIPSSMHCNVLLKSLLPTRALQAIYATMAISFKTRSGLAGTKTSGEESQEPGAERGAKVRL</sequence>
<dbReference type="AlphaFoldDB" id="A0AAJ7SWZ3"/>
<evidence type="ECO:0000256" key="14">
    <source>
        <dbReference type="RuleBase" id="RU000363"/>
    </source>
</evidence>
<dbReference type="InterPro" id="IPR002347">
    <property type="entry name" value="SDR_fam"/>
</dbReference>
<dbReference type="PRINTS" id="PR00081">
    <property type="entry name" value="GDHRDH"/>
</dbReference>
<evidence type="ECO:0000313" key="16">
    <source>
        <dbReference type="Proteomes" id="UP001318040"/>
    </source>
</evidence>
<dbReference type="FunFam" id="3.40.50.720:FF:000131">
    <property type="entry name" value="Short-chain dehydrogenase/reductase 3"/>
    <property type="match status" value="1"/>
</dbReference>
<keyword evidence="6" id="KW-1133">Transmembrane helix</keyword>
<dbReference type="PROSITE" id="PS00061">
    <property type="entry name" value="ADH_SHORT"/>
    <property type="match status" value="1"/>
</dbReference>
<dbReference type="CDD" id="cd05339">
    <property type="entry name" value="17beta-HSDXI-like_SDR_c"/>
    <property type="match status" value="1"/>
</dbReference>
<keyword evidence="7" id="KW-0560">Oxidoreductase</keyword>
<dbReference type="PANTHER" id="PTHR24322">
    <property type="entry name" value="PKSB"/>
    <property type="match status" value="1"/>
</dbReference>
<keyword evidence="16" id="KW-1185">Reference proteome</keyword>
<feature type="region of interest" description="Disordered" evidence="15">
    <location>
        <begin position="304"/>
        <end position="325"/>
    </location>
</feature>
<evidence type="ECO:0000256" key="3">
    <source>
        <dbReference type="ARBA" id="ARBA00012852"/>
    </source>
</evidence>
<keyword evidence="9" id="KW-0472">Membrane</keyword>
<dbReference type="RefSeq" id="XP_032806774.1">
    <property type="nucleotide sequence ID" value="XM_032950883.1"/>
</dbReference>
<evidence type="ECO:0000256" key="1">
    <source>
        <dbReference type="ARBA" id="ARBA00004141"/>
    </source>
</evidence>
<dbReference type="EC" id="1.1.1.300" evidence="3"/>
<evidence type="ECO:0000256" key="6">
    <source>
        <dbReference type="ARBA" id="ARBA00022989"/>
    </source>
</evidence>
<keyword evidence="8" id="KW-0443">Lipid metabolism</keyword>
<accession>A0AAJ7SWZ3</accession>
<dbReference type="Pfam" id="PF00106">
    <property type="entry name" value="adh_short"/>
    <property type="match status" value="1"/>
</dbReference>
<protein>
    <recommendedName>
        <fullName evidence="12">Short-chain dehydrogenase/reductase 3</fullName>
        <ecNumber evidence="3">1.1.1.300</ecNumber>
    </recommendedName>
    <alternativeName>
        <fullName evidence="13">Retinal short-chain dehydrogenase/reductase 1</fullName>
    </alternativeName>
</protein>
<evidence type="ECO:0000256" key="2">
    <source>
        <dbReference type="ARBA" id="ARBA00006484"/>
    </source>
</evidence>
<dbReference type="Gene3D" id="3.40.50.720">
    <property type="entry name" value="NAD(P)-binding Rossmann-like Domain"/>
    <property type="match status" value="1"/>
</dbReference>
<evidence type="ECO:0000256" key="9">
    <source>
        <dbReference type="ARBA" id="ARBA00023136"/>
    </source>
</evidence>
<feature type="compositionally biased region" description="Basic and acidic residues" evidence="15">
    <location>
        <begin position="316"/>
        <end position="325"/>
    </location>
</feature>
<evidence type="ECO:0000256" key="5">
    <source>
        <dbReference type="ARBA" id="ARBA00022857"/>
    </source>
</evidence>
<gene>
    <name evidence="17" type="primary">LOC116940716</name>
</gene>
<dbReference type="SUPFAM" id="SSF51735">
    <property type="entry name" value="NAD(P)-binding Rossmann-fold domains"/>
    <property type="match status" value="1"/>
</dbReference>
<evidence type="ECO:0000256" key="4">
    <source>
        <dbReference type="ARBA" id="ARBA00022692"/>
    </source>
</evidence>
<evidence type="ECO:0000256" key="13">
    <source>
        <dbReference type="ARBA" id="ARBA00082544"/>
    </source>
</evidence>
<reference evidence="17" key="1">
    <citation type="submission" date="2025-08" db="UniProtKB">
        <authorList>
            <consortium name="RefSeq"/>
        </authorList>
    </citation>
    <scope>IDENTIFICATION</scope>
    <source>
        <tissue evidence="17">Sperm</tissue>
    </source>
</reference>
<comment type="subcellular location">
    <subcellularLocation>
        <location evidence="1">Membrane</location>
        <topology evidence="1">Multi-pass membrane protein</topology>
    </subcellularLocation>
</comment>
<dbReference type="PANTHER" id="PTHR24322:SF752">
    <property type="entry name" value="ESTRADIOL 17-BETA-DEHYDROGENASE 11-LIKE"/>
    <property type="match status" value="1"/>
</dbReference>
<dbReference type="GO" id="GO:0005811">
    <property type="term" value="C:lipid droplet"/>
    <property type="evidence" value="ECO:0007669"/>
    <property type="project" value="TreeGrafter"/>
</dbReference>
<evidence type="ECO:0000256" key="15">
    <source>
        <dbReference type="SAM" id="MobiDB-lite"/>
    </source>
</evidence>
<keyword evidence="5" id="KW-0521">NADP</keyword>
<dbReference type="InterPro" id="IPR020904">
    <property type="entry name" value="Sc_DH/Rdtase_CS"/>
</dbReference>
<comment type="similarity">
    <text evidence="2 14">Belongs to the short-chain dehydrogenases/reductases (SDR) family.</text>
</comment>
<organism evidence="16 17">
    <name type="scientific">Petromyzon marinus</name>
    <name type="common">Sea lamprey</name>
    <dbReference type="NCBI Taxonomy" id="7757"/>
    <lineage>
        <taxon>Eukaryota</taxon>
        <taxon>Metazoa</taxon>
        <taxon>Chordata</taxon>
        <taxon>Craniata</taxon>
        <taxon>Vertebrata</taxon>
        <taxon>Cyclostomata</taxon>
        <taxon>Hyperoartia</taxon>
        <taxon>Petromyzontiformes</taxon>
        <taxon>Petromyzontidae</taxon>
        <taxon>Petromyzon</taxon>
    </lineage>
</organism>
<dbReference type="InterPro" id="IPR036291">
    <property type="entry name" value="NAD(P)-bd_dom_sf"/>
</dbReference>
<comment type="catalytic activity">
    <reaction evidence="10">
        <text>all-trans-retinol + NADP(+) = all-trans-retinal + NADPH + H(+)</text>
        <dbReference type="Rhea" id="RHEA:25033"/>
        <dbReference type="ChEBI" id="CHEBI:15378"/>
        <dbReference type="ChEBI" id="CHEBI:17336"/>
        <dbReference type="ChEBI" id="CHEBI:17898"/>
        <dbReference type="ChEBI" id="CHEBI:57783"/>
        <dbReference type="ChEBI" id="CHEBI:58349"/>
        <dbReference type="EC" id="1.1.1.300"/>
    </reaction>
</comment>
<evidence type="ECO:0000256" key="12">
    <source>
        <dbReference type="ARBA" id="ARBA00068717"/>
    </source>
</evidence>
<keyword evidence="4" id="KW-0812">Transmembrane</keyword>
<proteinExistence type="inferred from homology"/>
<dbReference type="GO" id="GO:0016020">
    <property type="term" value="C:membrane"/>
    <property type="evidence" value="ECO:0007669"/>
    <property type="project" value="UniProtKB-SubCell"/>
</dbReference>
<dbReference type="GeneID" id="116940716"/>
<dbReference type="Proteomes" id="UP001318040">
    <property type="component" value="Chromosome 9"/>
</dbReference>
<evidence type="ECO:0000256" key="10">
    <source>
        <dbReference type="ARBA" id="ARBA00050568"/>
    </source>
</evidence>
<dbReference type="PRINTS" id="PR00080">
    <property type="entry name" value="SDRFAMILY"/>
</dbReference>
<dbReference type="GO" id="GO:0052650">
    <property type="term" value="F:all-trans-retinol dehydrogenase (NADP+) activity"/>
    <property type="evidence" value="ECO:0007669"/>
    <property type="project" value="UniProtKB-EC"/>
</dbReference>
<evidence type="ECO:0000313" key="17">
    <source>
        <dbReference type="RefSeq" id="XP_032806774.1"/>
    </source>
</evidence>
<evidence type="ECO:0000256" key="8">
    <source>
        <dbReference type="ARBA" id="ARBA00023098"/>
    </source>
</evidence>
<dbReference type="GO" id="GO:0016229">
    <property type="term" value="F:steroid dehydrogenase activity"/>
    <property type="evidence" value="ECO:0007669"/>
    <property type="project" value="TreeGrafter"/>
</dbReference>
<evidence type="ECO:0000256" key="11">
    <source>
        <dbReference type="ARBA" id="ARBA00059620"/>
    </source>
</evidence>
<evidence type="ECO:0000256" key="7">
    <source>
        <dbReference type="ARBA" id="ARBA00023002"/>
    </source>
</evidence>